<comment type="caution">
    <text evidence="1">The sequence shown here is derived from an EMBL/GenBank/DDBJ whole genome shotgun (WGS) entry which is preliminary data.</text>
</comment>
<reference evidence="1" key="1">
    <citation type="journal article" date="2015" name="Nature">
        <title>Complex archaea that bridge the gap between prokaryotes and eukaryotes.</title>
        <authorList>
            <person name="Spang A."/>
            <person name="Saw J.H."/>
            <person name="Jorgensen S.L."/>
            <person name="Zaremba-Niedzwiedzka K."/>
            <person name="Martijn J."/>
            <person name="Lind A.E."/>
            <person name="van Eijk R."/>
            <person name="Schleper C."/>
            <person name="Guy L."/>
            <person name="Ettema T.J."/>
        </authorList>
    </citation>
    <scope>NUCLEOTIDE SEQUENCE</scope>
</reference>
<accession>A0A0F9DTH3</accession>
<proteinExistence type="predicted"/>
<name>A0A0F9DTH3_9ZZZZ</name>
<dbReference type="AlphaFoldDB" id="A0A0F9DTH3"/>
<protein>
    <submittedName>
        <fullName evidence="1">Uncharacterized protein</fullName>
    </submittedName>
</protein>
<organism evidence="1">
    <name type="scientific">marine sediment metagenome</name>
    <dbReference type="NCBI Taxonomy" id="412755"/>
    <lineage>
        <taxon>unclassified sequences</taxon>
        <taxon>metagenomes</taxon>
        <taxon>ecological metagenomes</taxon>
    </lineage>
</organism>
<evidence type="ECO:0000313" key="1">
    <source>
        <dbReference type="EMBL" id="KKL65138.1"/>
    </source>
</evidence>
<sequence length="61" mass="7297">MENRPAFYSDSTIDNLSEIKRLKRSNNKYQHYLRIAGQLLRKHGLLEEYETARQNDKTLTQ</sequence>
<dbReference type="EMBL" id="LAZR01027629">
    <property type="protein sequence ID" value="KKL65138.1"/>
    <property type="molecule type" value="Genomic_DNA"/>
</dbReference>
<gene>
    <name evidence="1" type="ORF">LCGC14_2158010</name>
</gene>